<keyword evidence="16" id="KW-0411">Iron-sulfur</keyword>
<dbReference type="InterPro" id="IPR003018">
    <property type="entry name" value="GAF"/>
</dbReference>
<dbReference type="SUPFAM" id="SSF55874">
    <property type="entry name" value="ATPase domain of HSP90 chaperone/DNA topoisomerase II/histidine kinase"/>
    <property type="match status" value="1"/>
</dbReference>
<dbReference type="EMBL" id="PGTM01000051">
    <property type="protein sequence ID" value="PJF36476.1"/>
    <property type="molecule type" value="Genomic_DNA"/>
</dbReference>
<dbReference type="InterPro" id="IPR004358">
    <property type="entry name" value="Sig_transdc_His_kin-like_C"/>
</dbReference>
<evidence type="ECO:0000256" key="13">
    <source>
        <dbReference type="ARBA" id="ARBA00022840"/>
    </source>
</evidence>
<evidence type="ECO:0000256" key="10">
    <source>
        <dbReference type="ARBA" id="ARBA00022723"/>
    </source>
</evidence>
<keyword evidence="13" id="KW-0067">ATP-binding</keyword>
<dbReference type="PANTHER" id="PTHR24421">
    <property type="entry name" value="NITRATE/NITRITE SENSOR PROTEIN NARX-RELATED"/>
    <property type="match status" value="1"/>
</dbReference>
<keyword evidence="11" id="KW-0547">Nucleotide-binding</keyword>
<evidence type="ECO:0000256" key="1">
    <source>
        <dbReference type="ARBA" id="ARBA00000085"/>
    </source>
</evidence>
<dbReference type="Gene3D" id="1.20.5.1930">
    <property type="match status" value="1"/>
</dbReference>
<evidence type="ECO:0000256" key="18">
    <source>
        <dbReference type="ARBA" id="ARBA00030800"/>
    </source>
</evidence>
<evidence type="ECO:0000256" key="5">
    <source>
        <dbReference type="ARBA" id="ARBA00017322"/>
    </source>
</evidence>
<keyword evidence="10" id="KW-0479">Metal-binding</keyword>
<dbReference type="GO" id="GO:0051539">
    <property type="term" value="F:4 iron, 4 sulfur cluster binding"/>
    <property type="evidence" value="ECO:0007669"/>
    <property type="project" value="UniProtKB-KW"/>
</dbReference>
<proteinExistence type="predicted"/>
<dbReference type="SUPFAM" id="SSF55781">
    <property type="entry name" value="GAF domain-like"/>
    <property type="match status" value="1"/>
</dbReference>
<dbReference type="GO" id="GO:0000155">
    <property type="term" value="F:phosphorelay sensor kinase activity"/>
    <property type="evidence" value="ECO:0007669"/>
    <property type="project" value="InterPro"/>
</dbReference>
<evidence type="ECO:0000256" key="6">
    <source>
        <dbReference type="ARBA" id="ARBA00022485"/>
    </source>
</evidence>
<dbReference type="GO" id="GO:0016020">
    <property type="term" value="C:membrane"/>
    <property type="evidence" value="ECO:0007669"/>
    <property type="project" value="InterPro"/>
</dbReference>
<organism evidence="20 21">
    <name type="scientific">Candidatus Thermofonsia Clade 1 bacterium</name>
    <dbReference type="NCBI Taxonomy" id="2364210"/>
    <lineage>
        <taxon>Bacteria</taxon>
        <taxon>Bacillati</taxon>
        <taxon>Chloroflexota</taxon>
        <taxon>Candidatus Thermofontia</taxon>
        <taxon>Candidatus Thermofonsia Clade 1</taxon>
    </lineage>
</organism>
<name>A0A2M8PG16_9CHLR</name>
<dbReference type="InterPro" id="IPR050482">
    <property type="entry name" value="Sensor_HK_TwoCompSys"/>
</dbReference>
<evidence type="ECO:0000313" key="21">
    <source>
        <dbReference type="Proteomes" id="UP000229681"/>
    </source>
</evidence>
<dbReference type="PROSITE" id="PS50109">
    <property type="entry name" value="HIS_KIN"/>
    <property type="match status" value="1"/>
</dbReference>
<dbReference type="InterPro" id="IPR011712">
    <property type="entry name" value="Sig_transdc_His_kin_sub3_dim/P"/>
</dbReference>
<dbReference type="Gene3D" id="3.30.565.10">
    <property type="entry name" value="Histidine kinase-like ATPase, C-terminal domain"/>
    <property type="match status" value="1"/>
</dbReference>
<dbReference type="SMART" id="SM00387">
    <property type="entry name" value="HATPase_c"/>
    <property type="match status" value="1"/>
</dbReference>
<evidence type="ECO:0000256" key="17">
    <source>
        <dbReference type="ARBA" id="ARBA00024827"/>
    </source>
</evidence>
<gene>
    <name evidence="20" type="ORF">CUN49_05275</name>
</gene>
<dbReference type="InterPro" id="IPR036890">
    <property type="entry name" value="HATPase_C_sf"/>
</dbReference>
<feature type="domain" description="Histidine kinase" evidence="19">
    <location>
        <begin position="228"/>
        <end position="413"/>
    </location>
</feature>
<comment type="catalytic activity">
    <reaction evidence="1">
        <text>ATP + protein L-histidine = ADP + protein N-phospho-L-histidine.</text>
        <dbReference type="EC" id="2.7.13.3"/>
    </reaction>
</comment>
<keyword evidence="12" id="KW-0418">Kinase</keyword>
<dbReference type="InterPro" id="IPR005467">
    <property type="entry name" value="His_kinase_dom"/>
</dbReference>
<comment type="function">
    <text evidence="17">Member of the two-component regulatory system NreB/NreC involved in the control of dissimilatory nitrate/nitrite reduction in response to oxygen. NreB functions as a direct oxygen sensor histidine kinase which is autophosphorylated, in the absence of oxygen, probably at the conserved histidine residue, and transfers its phosphate group probably to a conserved aspartate residue of NreC. NreB/NreC activates the expression of the nitrate (narGHJI) and nitrite (nir) reductase operons, as well as the putative nitrate transporter gene narT.</text>
</comment>
<keyword evidence="14" id="KW-0408">Iron</keyword>
<evidence type="ECO:0000313" key="20">
    <source>
        <dbReference type="EMBL" id="PJF36476.1"/>
    </source>
</evidence>
<comment type="cofactor">
    <cofactor evidence="2">
        <name>[4Fe-4S] cluster</name>
        <dbReference type="ChEBI" id="CHEBI:49883"/>
    </cofactor>
</comment>
<comment type="subcellular location">
    <subcellularLocation>
        <location evidence="3">Cytoplasm</location>
    </subcellularLocation>
</comment>
<dbReference type="PRINTS" id="PR00344">
    <property type="entry name" value="BCTRLSENSOR"/>
</dbReference>
<keyword evidence="7" id="KW-0963">Cytoplasm</keyword>
<dbReference type="InterPro" id="IPR029016">
    <property type="entry name" value="GAF-like_dom_sf"/>
</dbReference>
<dbReference type="PANTHER" id="PTHR24421:SF10">
    <property type="entry name" value="NITRATE_NITRITE SENSOR PROTEIN NARQ"/>
    <property type="match status" value="1"/>
</dbReference>
<evidence type="ECO:0000256" key="14">
    <source>
        <dbReference type="ARBA" id="ARBA00023004"/>
    </source>
</evidence>
<evidence type="ECO:0000256" key="15">
    <source>
        <dbReference type="ARBA" id="ARBA00023012"/>
    </source>
</evidence>
<protein>
    <recommendedName>
        <fullName evidence="5">Oxygen sensor histidine kinase NreB</fullName>
        <ecNumber evidence="4">2.7.13.3</ecNumber>
    </recommendedName>
    <alternativeName>
        <fullName evidence="18">Nitrogen regulation protein B</fullName>
    </alternativeName>
</protein>
<comment type="caution">
    <text evidence="20">The sequence shown here is derived from an EMBL/GenBank/DDBJ whole genome shotgun (WGS) entry which is preliminary data.</text>
</comment>
<dbReference type="CDD" id="cd16917">
    <property type="entry name" value="HATPase_UhpB-NarQ-NarX-like"/>
    <property type="match status" value="1"/>
</dbReference>
<dbReference type="Pfam" id="PF02518">
    <property type="entry name" value="HATPase_c"/>
    <property type="match status" value="1"/>
</dbReference>
<evidence type="ECO:0000256" key="12">
    <source>
        <dbReference type="ARBA" id="ARBA00022777"/>
    </source>
</evidence>
<keyword evidence="8" id="KW-0597">Phosphoprotein</keyword>
<dbReference type="Pfam" id="PF13185">
    <property type="entry name" value="GAF_2"/>
    <property type="match status" value="1"/>
</dbReference>
<evidence type="ECO:0000256" key="4">
    <source>
        <dbReference type="ARBA" id="ARBA00012438"/>
    </source>
</evidence>
<evidence type="ECO:0000256" key="7">
    <source>
        <dbReference type="ARBA" id="ARBA00022490"/>
    </source>
</evidence>
<dbReference type="GO" id="GO:0046983">
    <property type="term" value="F:protein dimerization activity"/>
    <property type="evidence" value="ECO:0007669"/>
    <property type="project" value="InterPro"/>
</dbReference>
<dbReference type="SMART" id="SM00065">
    <property type="entry name" value="GAF"/>
    <property type="match status" value="1"/>
</dbReference>
<dbReference type="GO" id="GO:0005737">
    <property type="term" value="C:cytoplasm"/>
    <property type="evidence" value="ECO:0007669"/>
    <property type="project" value="UniProtKB-SubCell"/>
</dbReference>
<accession>A0A2M8PG16</accession>
<evidence type="ECO:0000256" key="11">
    <source>
        <dbReference type="ARBA" id="ARBA00022741"/>
    </source>
</evidence>
<reference evidence="20 21" key="1">
    <citation type="submission" date="2017-11" db="EMBL/GenBank/DDBJ databases">
        <title>Evolution of Phototrophy in the Chloroflexi Phylum Driven by Horizontal Gene Transfer.</title>
        <authorList>
            <person name="Ward L.M."/>
            <person name="Hemp J."/>
            <person name="Shih P.M."/>
            <person name="Mcglynn S.E."/>
            <person name="Fischer W."/>
        </authorList>
    </citation>
    <scope>NUCLEOTIDE SEQUENCE [LARGE SCALE GENOMIC DNA]</scope>
    <source>
        <strain evidence="20">JP3_13</strain>
    </source>
</reference>
<dbReference type="Proteomes" id="UP000229681">
    <property type="component" value="Unassembled WGS sequence"/>
</dbReference>
<keyword evidence="6" id="KW-0004">4Fe-4S</keyword>
<evidence type="ECO:0000256" key="2">
    <source>
        <dbReference type="ARBA" id="ARBA00001966"/>
    </source>
</evidence>
<dbReference type="GO" id="GO:0046872">
    <property type="term" value="F:metal ion binding"/>
    <property type="evidence" value="ECO:0007669"/>
    <property type="project" value="UniProtKB-KW"/>
</dbReference>
<keyword evidence="9" id="KW-0808">Transferase</keyword>
<dbReference type="Pfam" id="PF07730">
    <property type="entry name" value="HisKA_3"/>
    <property type="match status" value="1"/>
</dbReference>
<evidence type="ECO:0000256" key="3">
    <source>
        <dbReference type="ARBA" id="ARBA00004496"/>
    </source>
</evidence>
<dbReference type="GO" id="GO:0005524">
    <property type="term" value="F:ATP binding"/>
    <property type="evidence" value="ECO:0007669"/>
    <property type="project" value="UniProtKB-KW"/>
</dbReference>
<dbReference type="AlphaFoldDB" id="A0A2M8PG16"/>
<dbReference type="EC" id="2.7.13.3" evidence="4"/>
<dbReference type="Gene3D" id="3.30.450.40">
    <property type="match status" value="1"/>
</dbReference>
<keyword evidence="15" id="KW-0902">Two-component regulatory system</keyword>
<evidence type="ECO:0000256" key="9">
    <source>
        <dbReference type="ARBA" id="ARBA00022679"/>
    </source>
</evidence>
<sequence length="417" mass="46664">MNVACFGQFGRNRLALLEMSHSEWKPMSEGQSSQELRSSSGAFRADRSEEKLHALSEAVRAITAEFTLDRILKRLAEIAARMVGARYAAFGVPDSMQGLAEFLVYGMSDDEIALIDHPPEGRGLLGVLLNSEHPIRLPRLQDHPKSVGFPEHHPYMTRFLGVPIISKGQILGSLYLCDRLDGQPFSEDDERMISLLAAHAAIAIENARLSDQLRRLAVLEERDRISMELHDGIIQSIYAIGIKLELMRLNAPEHAEQLAAVNRDLNRVIEDLRRYIRDLRVGVELSLTLRDQMNDLAKRFREVCSARLVMDVSNITNLTEDRLHALLQITREALSNIVRHAEATEVYVDLHETPTHVTLVISDNGKGFDPKITPPGIGLRNIRQRVRQLQGIVEIESRPGRGSTVTVMLPSASGNSE</sequence>
<evidence type="ECO:0000259" key="19">
    <source>
        <dbReference type="PROSITE" id="PS50109"/>
    </source>
</evidence>
<dbReference type="InterPro" id="IPR003594">
    <property type="entry name" value="HATPase_dom"/>
</dbReference>
<evidence type="ECO:0000256" key="8">
    <source>
        <dbReference type="ARBA" id="ARBA00022553"/>
    </source>
</evidence>
<evidence type="ECO:0000256" key="16">
    <source>
        <dbReference type="ARBA" id="ARBA00023014"/>
    </source>
</evidence>